<evidence type="ECO:0000313" key="2">
    <source>
        <dbReference type="EMBL" id="KAL0010924.1"/>
    </source>
</evidence>
<dbReference type="AlphaFoldDB" id="A0AAW2DLB5"/>
<keyword evidence="3" id="KW-1185">Reference proteome</keyword>
<sequence>MVESIIKQTDIDPYVELETVDLWASGLFDLSKVKSVYPDLDLSRVIMDDPLSSTLAGDTIFEETDDLTRLEPEPKDDSVVLAQPAANLPITPLIPFVEPWNDEDSLPQDAPSKNDKNPPTLDAQDPVA</sequence>
<dbReference type="EMBL" id="JAZDWU010000002">
    <property type="protein sequence ID" value="KAL0010924.1"/>
    <property type="molecule type" value="Genomic_DNA"/>
</dbReference>
<protein>
    <submittedName>
        <fullName evidence="2">Uncharacterized protein</fullName>
    </submittedName>
</protein>
<comment type="caution">
    <text evidence="2">The sequence shown here is derived from an EMBL/GenBank/DDBJ whole genome shotgun (WGS) entry which is preliminary data.</text>
</comment>
<evidence type="ECO:0000256" key="1">
    <source>
        <dbReference type="SAM" id="MobiDB-lite"/>
    </source>
</evidence>
<accession>A0AAW2DLB5</accession>
<gene>
    <name evidence="2" type="ORF">SO802_006032</name>
</gene>
<feature type="region of interest" description="Disordered" evidence="1">
    <location>
        <begin position="93"/>
        <end position="128"/>
    </location>
</feature>
<organism evidence="2 3">
    <name type="scientific">Lithocarpus litseifolius</name>
    <dbReference type="NCBI Taxonomy" id="425828"/>
    <lineage>
        <taxon>Eukaryota</taxon>
        <taxon>Viridiplantae</taxon>
        <taxon>Streptophyta</taxon>
        <taxon>Embryophyta</taxon>
        <taxon>Tracheophyta</taxon>
        <taxon>Spermatophyta</taxon>
        <taxon>Magnoliopsida</taxon>
        <taxon>eudicotyledons</taxon>
        <taxon>Gunneridae</taxon>
        <taxon>Pentapetalae</taxon>
        <taxon>rosids</taxon>
        <taxon>fabids</taxon>
        <taxon>Fagales</taxon>
        <taxon>Fagaceae</taxon>
        <taxon>Lithocarpus</taxon>
    </lineage>
</organism>
<dbReference type="Proteomes" id="UP001459277">
    <property type="component" value="Unassembled WGS sequence"/>
</dbReference>
<proteinExistence type="predicted"/>
<name>A0AAW2DLB5_9ROSI</name>
<evidence type="ECO:0000313" key="3">
    <source>
        <dbReference type="Proteomes" id="UP001459277"/>
    </source>
</evidence>
<reference evidence="2 3" key="1">
    <citation type="submission" date="2024-01" db="EMBL/GenBank/DDBJ databases">
        <title>A telomere-to-telomere, gap-free genome of sweet tea (Lithocarpus litseifolius).</title>
        <authorList>
            <person name="Zhou J."/>
        </authorList>
    </citation>
    <scope>NUCLEOTIDE SEQUENCE [LARGE SCALE GENOMIC DNA]</scope>
    <source>
        <strain evidence="2">Zhou-2022a</strain>
        <tissue evidence="2">Leaf</tissue>
    </source>
</reference>